<dbReference type="EMBL" id="FNCV01000005">
    <property type="protein sequence ID" value="SDH21725.1"/>
    <property type="molecule type" value="Genomic_DNA"/>
</dbReference>
<evidence type="ECO:0000259" key="1">
    <source>
        <dbReference type="Pfam" id="PF13501"/>
    </source>
</evidence>
<dbReference type="RefSeq" id="WP_092618465.1">
    <property type="nucleotide sequence ID" value="NZ_FNCV01000005.1"/>
</dbReference>
<dbReference type="PIRSF" id="PIRSF010312">
    <property type="entry name" value="Sulphur_oxidation_SoxY"/>
    <property type="match status" value="1"/>
</dbReference>
<dbReference type="STRING" id="83401.SAMN05421742_10533"/>
<accession>A0A1G8AL27</accession>
<dbReference type="InterPro" id="IPR032711">
    <property type="entry name" value="SoxY"/>
</dbReference>
<evidence type="ECO:0000313" key="2">
    <source>
        <dbReference type="EMBL" id="SDH21725.1"/>
    </source>
</evidence>
<name>A0A1G8AL27_9PROT</name>
<sequence length="156" mass="16100">MSRQITAHGMSRRQALRALAVVGVAVAAGTPVRVHAAGADGVIGAVVGGRQPDAGRIALGLPADPANGNTVPVEVAVDSPMSADHHVTALHLFADGNRAPEVAVFHFSPRAGQARVETRVRLVKSQDIVAVAEFSDGSVALTRRRVEVSTDASCDI</sequence>
<dbReference type="InterPro" id="IPR006311">
    <property type="entry name" value="TAT_signal"/>
</dbReference>
<keyword evidence="3" id="KW-1185">Reference proteome</keyword>
<feature type="domain" description="Ig-like SoxY" evidence="1">
    <location>
        <begin position="45"/>
        <end position="150"/>
    </location>
</feature>
<dbReference type="Gene3D" id="2.60.40.2470">
    <property type="entry name" value="SoxY domain"/>
    <property type="match status" value="1"/>
</dbReference>
<dbReference type="InterPro" id="IPR038162">
    <property type="entry name" value="SoxY_sf"/>
</dbReference>
<evidence type="ECO:0000313" key="3">
    <source>
        <dbReference type="Proteomes" id="UP000217076"/>
    </source>
</evidence>
<reference evidence="3" key="1">
    <citation type="submission" date="2016-10" db="EMBL/GenBank/DDBJ databases">
        <authorList>
            <person name="Varghese N."/>
            <person name="Submissions S."/>
        </authorList>
    </citation>
    <scope>NUCLEOTIDE SEQUENCE [LARGE SCALE GENOMIC DNA]</scope>
    <source>
        <strain evidence="3">930I</strain>
    </source>
</reference>
<organism evidence="2 3">
    <name type="scientific">Roseospirillum parvum</name>
    <dbReference type="NCBI Taxonomy" id="83401"/>
    <lineage>
        <taxon>Bacteria</taxon>
        <taxon>Pseudomonadati</taxon>
        <taxon>Pseudomonadota</taxon>
        <taxon>Alphaproteobacteria</taxon>
        <taxon>Rhodospirillales</taxon>
        <taxon>Rhodospirillaceae</taxon>
        <taxon>Roseospirillum</taxon>
    </lineage>
</organism>
<protein>
    <submittedName>
        <fullName evidence="2">Sulfur-oxidizing protein SoxY</fullName>
    </submittedName>
</protein>
<dbReference type="InterPro" id="IPR016568">
    <property type="entry name" value="Sulphur_oxidation_SoxY"/>
</dbReference>
<dbReference type="OrthoDB" id="9804570at2"/>
<dbReference type="PROSITE" id="PS51318">
    <property type="entry name" value="TAT"/>
    <property type="match status" value="1"/>
</dbReference>
<proteinExistence type="predicted"/>
<dbReference type="AlphaFoldDB" id="A0A1G8AL27"/>
<dbReference type="Pfam" id="PF13501">
    <property type="entry name" value="SoxY"/>
    <property type="match status" value="1"/>
</dbReference>
<gene>
    <name evidence="2" type="ORF">SAMN05421742_10533</name>
</gene>
<dbReference type="Proteomes" id="UP000217076">
    <property type="component" value="Unassembled WGS sequence"/>
</dbReference>